<evidence type="ECO:0000256" key="5">
    <source>
        <dbReference type="ARBA" id="ARBA00022741"/>
    </source>
</evidence>
<dbReference type="GO" id="GO:0006281">
    <property type="term" value="P:DNA repair"/>
    <property type="evidence" value="ECO:0007669"/>
    <property type="project" value="UniProtKB-KW"/>
</dbReference>
<dbReference type="SMART" id="SM00956">
    <property type="entry name" value="RQC"/>
    <property type="match status" value="1"/>
</dbReference>
<dbReference type="GO" id="GO:0030894">
    <property type="term" value="C:replisome"/>
    <property type="evidence" value="ECO:0007669"/>
    <property type="project" value="TreeGrafter"/>
</dbReference>
<dbReference type="SMART" id="SM00341">
    <property type="entry name" value="HRDC"/>
    <property type="match status" value="1"/>
</dbReference>
<keyword evidence="9" id="KW-0862">Zinc</keyword>
<evidence type="ECO:0000256" key="16">
    <source>
        <dbReference type="NCBIfam" id="TIGR01389"/>
    </source>
</evidence>
<dbReference type="InterPro" id="IPR004589">
    <property type="entry name" value="DNA_helicase_ATP-dep_RecQ"/>
</dbReference>
<dbReference type="GO" id="GO:0046872">
    <property type="term" value="F:metal ion binding"/>
    <property type="evidence" value="ECO:0007669"/>
    <property type="project" value="UniProtKB-KW"/>
</dbReference>
<dbReference type="SUPFAM" id="SSF52540">
    <property type="entry name" value="P-loop containing nucleoside triphosphate hydrolases"/>
    <property type="match status" value="2"/>
</dbReference>
<keyword evidence="11" id="KW-0238">DNA-binding</keyword>
<dbReference type="InterPro" id="IPR002121">
    <property type="entry name" value="HRDC_dom"/>
</dbReference>
<dbReference type="NCBIfam" id="TIGR01389">
    <property type="entry name" value="recQ"/>
    <property type="match status" value="1"/>
</dbReference>
<name>A0A0W0Z8S1_LEGSP</name>
<dbReference type="GO" id="GO:0009378">
    <property type="term" value="F:four-way junction helicase activity"/>
    <property type="evidence" value="ECO:0007669"/>
    <property type="project" value="TreeGrafter"/>
</dbReference>
<dbReference type="PROSITE" id="PS51192">
    <property type="entry name" value="HELICASE_ATP_BIND_1"/>
    <property type="match status" value="1"/>
</dbReference>
<dbReference type="OrthoDB" id="9760034at2"/>
<evidence type="ECO:0000256" key="10">
    <source>
        <dbReference type="ARBA" id="ARBA00022840"/>
    </source>
</evidence>
<dbReference type="GO" id="GO:0043138">
    <property type="term" value="F:3'-5' DNA helicase activity"/>
    <property type="evidence" value="ECO:0007669"/>
    <property type="project" value="UniProtKB-EC"/>
</dbReference>
<reference evidence="20 21" key="1">
    <citation type="submission" date="2015-11" db="EMBL/GenBank/DDBJ databases">
        <title>Genomic analysis of 38 Legionella species identifies large and diverse effector repertoires.</title>
        <authorList>
            <person name="Burstein D."/>
            <person name="Amaro F."/>
            <person name="Zusman T."/>
            <person name="Lifshitz Z."/>
            <person name="Cohen O."/>
            <person name="Gilbert J.A."/>
            <person name="Pupko T."/>
            <person name="Shuman H.A."/>
            <person name="Segal G."/>
        </authorList>
    </citation>
    <scope>NUCLEOTIDE SEQUENCE [LARGE SCALE GENOMIC DNA]</scope>
    <source>
        <strain evidence="20 21">Mt.St.Helens-9</strain>
    </source>
</reference>
<dbReference type="CDD" id="cd17920">
    <property type="entry name" value="DEXHc_RecQ"/>
    <property type="match status" value="1"/>
</dbReference>
<evidence type="ECO:0000256" key="6">
    <source>
        <dbReference type="ARBA" id="ARBA00022763"/>
    </source>
</evidence>
<dbReference type="InterPro" id="IPR018982">
    <property type="entry name" value="RQC_domain"/>
</dbReference>
<evidence type="ECO:0000256" key="3">
    <source>
        <dbReference type="ARBA" id="ARBA00005446"/>
    </source>
</evidence>
<dbReference type="InterPro" id="IPR032284">
    <property type="entry name" value="RecQ_Zn-bd"/>
</dbReference>
<dbReference type="InterPro" id="IPR010997">
    <property type="entry name" value="HRDC-like_sf"/>
</dbReference>
<dbReference type="Pfam" id="PF09382">
    <property type="entry name" value="RQC"/>
    <property type="match status" value="1"/>
</dbReference>
<keyword evidence="21" id="KW-1185">Reference proteome</keyword>
<dbReference type="GO" id="GO:0006310">
    <property type="term" value="P:DNA recombination"/>
    <property type="evidence" value="ECO:0007669"/>
    <property type="project" value="UniProtKB-UniRule"/>
</dbReference>
<dbReference type="Pfam" id="PF00570">
    <property type="entry name" value="HRDC"/>
    <property type="match status" value="1"/>
</dbReference>
<dbReference type="InterPro" id="IPR006293">
    <property type="entry name" value="DNA_helicase_ATP-dep_RecQ_bac"/>
</dbReference>
<evidence type="ECO:0000256" key="2">
    <source>
        <dbReference type="ARBA" id="ARBA00001947"/>
    </source>
</evidence>
<keyword evidence="7 20" id="KW-0378">Hydrolase</keyword>
<dbReference type="GO" id="GO:0043590">
    <property type="term" value="C:bacterial nucleoid"/>
    <property type="evidence" value="ECO:0007669"/>
    <property type="project" value="TreeGrafter"/>
</dbReference>
<dbReference type="EMBL" id="LNYX01000006">
    <property type="protein sequence ID" value="KTD65512.1"/>
    <property type="molecule type" value="Genomic_DNA"/>
</dbReference>
<keyword evidence="4" id="KW-0479">Metal-binding</keyword>
<comment type="cofactor">
    <cofactor evidence="2">
        <name>Zn(2+)</name>
        <dbReference type="ChEBI" id="CHEBI:29105"/>
    </cofactor>
</comment>
<dbReference type="CDD" id="cd18794">
    <property type="entry name" value="SF2_C_RecQ"/>
    <property type="match status" value="1"/>
</dbReference>
<evidence type="ECO:0000256" key="15">
    <source>
        <dbReference type="ARBA" id="ARBA00034617"/>
    </source>
</evidence>
<evidence type="ECO:0000256" key="14">
    <source>
        <dbReference type="ARBA" id="ARBA00023235"/>
    </source>
</evidence>
<dbReference type="Pfam" id="PF00271">
    <property type="entry name" value="Helicase_C"/>
    <property type="match status" value="1"/>
</dbReference>
<dbReference type="RefSeq" id="WP_058482532.1">
    <property type="nucleotide sequence ID" value="NZ_CAAAII010000024.1"/>
</dbReference>
<dbReference type="PROSITE" id="PS51194">
    <property type="entry name" value="HELICASE_CTER"/>
    <property type="match status" value="1"/>
</dbReference>
<dbReference type="GO" id="GO:0005524">
    <property type="term" value="F:ATP binding"/>
    <property type="evidence" value="ECO:0007669"/>
    <property type="project" value="UniProtKB-KW"/>
</dbReference>
<keyword evidence="14" id="KW-0413">Isomerase</keyword>
<dbReference type="GO" id="GO:0006260">
    <property type="term" value="P:DNA replication"/>
    <property type="evidence" value="ECO:0007669"/>
    <property type="project" value="InterPro"/>
</dbReference>
<feature type="domain" description="Helicase C-terminal" evidence="19">
    <location>
        <begin position="226"/>
        <end position="371"/>
    </location>
</feature>
<dbReference type="STRING" id="452.Lspi_0586"/>
<comment type="similarity">
    <text evidence="3">Belongs to the helicase family. RecQ subfamily.</text>
</comment>
<evidence type="ECO:0000313" key="20">
    <source>
        <dbReference type="EMBL" id="KTD65512.1"/>
    </source>
</evidence>
<dbReference type="NCBIfam" id="TIGR00614">
    <property type="entry name" value="recQ_fam"/>
    <property type="match status" value="1"/>
</dbReference>
<comment type="catalytic activity">
    <reaction evidence="15">
        <text>Couples ATP hydrolysis with the unwinding of duplex DNA by translocating in the 3'-5' direction.</text>
        <dbReference type="EC" id="5.6.2.4"/>
    </reaction>
</comment>
<comment type="caution">
    <text evidence="20">The sequence shown here is derived from an EMBL/GenBank/DDBJ whole genome shotgun (WGS) entry which is preliminary data.</text>
</comment>
<evidence type="ECO:0000256" key="8">
    <source>
        <dbReference type="ARBA" id="ARBA00022806"/>
    </source>
</evidence>
<evidence type="ECO:0000256" key="11">
    <source>
        <dbReference type="ARBA" id="ARBA00023125"/>
    </source>
</evidence>
<dbReference type="Pfam" id="PF16124">
    <property type="entry name" value="RecQ_Zn_bind"/>
    <property type="match status" value="1"/>
</dbReference>
<evidence type="ECO:0000256" key="9">
    <source>
        <dbReference type="ARBA" id="ARBA00022833"/>
    </source>
</evidence>
<dbReference type="FunFam" id="3.40.50.300:FF:000156">
    <property type="entry name" value="ATP-dependent DNA helicase recQ"/>
    <property type="match status" value="1"/>
</dbReference>
<evidence type="ECO:0000256" key="1">
    <source>
        <dbReference type="ARBA" id="ARBA00001946"/>
    </source>
</evidence>
<dbReference type="Proteomes" id="UP000054877">
    <property type="component" value="Unassembled WGS sequence"/>
</dbReference>
<sequence>METTIQSTADLTVARSVLKEYFGFDTFRGLQESIIEELIAGHDLLVLMPTGGGKSLCYQIPALVRYGVAVVVSPLIALMEDQVAALKTQGIRAAYYNSSLSSDEAKQVLTQLHNNELDLLYIAPERLVNPAFLDRLKSCELSLFAIDEAHCISQWGHDFRPEYAALGLLKNHFPTVPVIALTATADQQTRQDIVERLHYKPKQYVASFNRPNIHYRVLTKNNPSGQLKQFLQTQDNQAGIIYCGTRNSVEKLAEKLQKDGFRARAYHAGLSHMQRREAQTLFRHDQIDIVVATLAFGMGIDKPNVRFVVHYDLPKNIESYYQETGRAGRDGLPAQALLLYDPADSGRLRGWIATMTSEMQQRVETSKLNQMLAFAEATHCRRQILLNYFDESTQTACRYCDVCDSPPQTVDATEDAQKLLSCIYRLRQNYGMTYTIDVLRGSNSDKIKQAHHDTLSTFGIGRDKSAHYWKNLAWQLIHKGFCYQDTAQFNVLRLNSKAIPLLKGEETISLTVPRVEVTGKSEKKSRIHDLVMTQDPLFDKLRKLRRRLAEEEEKPPFMIFSDTTLHDMVRKKPATLEQMLTVSGVGQHKLTHYGLSFLKAINEKEAVAMIEDN</sequence>
<dbReference type="InterPro" id="IPR011545">
    <property type="entry name" value="DEAD/DEAH_box_helicase_dom"/>
</dbReference>
<dbReference type="InterPro" id="IPR044876">
    <property type="entry name" value="HRDC_dom_sf"/>
</dbReference>
<dbReference type="SUPFAM" id="SSF47819">
    <property type="entry name" value="HRDC-like"/>
    <property type="match status" value="1"/>
</dbReference>
<accession>A0A0W0Z8S1</accession>
<proteinExistence type="inferred from homology"/>
<dbReference type="SMART" id="SM00487">
    <property type="entry name" value="DEXDc"/>
    <property type="match status" value="1"/>
</dbReference>
<keyword evidence="10" id="KW-0067">ATP-binding</keyword>
<feature type="domain" description="HRDC" evidence="17">
    <location>
        <begin position="531"/>
        <end position="611"/>
    </location>
</feature>
<dbReference type="InterPro" id="IPR036388">
    <property type="entry name" value="WH-like_DNA-bd_sf"/>
</dbReference>
<evidence type="ECO:0000259" key="19">
    <source>
        <dbReference type="PROSITE" id="PS51194"/>
    </source>
</evidence>
<dbReference type="EC" id="5.6.2.4" evidence="16"/>
<keyword evidence="13" id="KW-0234">DNA repair</keyword>
<comment type="cofactor">
    <cofactor evidence="1">
        <name>Mg(2+)</name>
        <dbReference type="ChEBI" id="CHEBI:18420"/>
    </cofactor>
</comment>
<dbReference type="GO" id="GO:0016787">
    <property type="term" value="F:hydrolase activity"/>
    <property type="evidence" value="ECO:0007669"/>
    <property type="project" value="UniProtKB-KW"/>
</dbReference>
<feature type="domain" description="Helicase ATP-binding" evidence="18">
    <location>
        <begin position="35"/>
        <end position="203"/>
    </location>
</feature>
<keyword evidence="5" id="KW-0547">Nucleotide-binding</keyword>
<evidence type="ECO:0000256" key="12">
    <source>
        <dbReference type="ARBA" id="ARBA00023172"/>
    </source>
</evidence>
<protein>
    <recommendedName>
        <fullName evidence="16">DNA helicase RecQ</fullName>
        <ecNumber evidence="16">5.6.2.4</ecNumber>
    </recommendedName>
</protein>
<dbReference type="InterPro" id="IPR001650">
    <property type="entry name" value="Helicase_C-like"/>
</dbReference>
<dbReference type="PANTHER" id="PTHR13710">
    <property type="entry name" value="DNA HELICASE RECQ FAMILY MEMBER"/>
    <property type="match status" value="1"/>
</dbReference>
<gene>
    <name evidence="20" type="primary">recQ</name>
    <name evidence="20" type="ORF">Lspi_0586</name>
</gene>
<dbReference type="AlphaFoldDB" id="A0A0W0Z8S1"/>
<dbReference type="InterPro" id="IPR027417">
    <property type="entry name" value="P-loop_NTPase"/>
</dbReference>
<evidence type="ECO:0000259" key="18">
    <source>
        <dbReference type="PROSITE" id="PS51192"/>
    </source>
</evidence>
<dbReference type="Gene3D" id="1.10.10.10">
    <property type="entry name" value="Winged helix-like DNA-binding domain superfamily/Winged helix DNA-binding domain"/>
    <property type="match status" value="1"/>
</dbReference>
<organism evidence="20 21">
    <name type="scientific">Legionella spiritensis</name>
    <dbReference type="NCBI Taxonomy" id="452"/>
    <lineage>
        <taxon>Bacteria</taxon>
        <taxon>Pseudomonadati</taxon>
        <taxon>Pseudomonadota</taxon>
        <taxon>Gammaproteobacteria</taxon>
        <taxon>Legionellales</taxon>
        <taxon>Legionellaceae</taxon>
        <taxon>Legionella</taxon>
    </lineage>
</organism>
<keyword evidence="8 20" id="KW-0347">Helicase</keyword>
<dbReference type="GO" id="GO:0005737">
    <property type="term" value="C:cytoplasm"/>
    <property type="evidence" value="ECO:0007669"/>
    <property type="project" value="TreeGrafter"/>
</dbReference>
<dbReference type="FunFam" id="3.40.50.300:FF:000296">
    <property type="entry name" value="ATP-dependent DNA helicase RecQ"/>
    <property type="match status" value="1"/>
</dbReference>
<dbReference type="FunFam" id="1.10.10.10:FF:000175">
    <property type="entry name" value="ATP-dependent DNA helicase RecQ"/>
    <property type="match status" value="1"/>
</dbReference>
<dbReference type="GO" id="GO:0009432">
    <property type="term" value="P:SOS response"/>
    <property type="evidence" value="ECO:0007669"/>
    <property type="project" value="UniProtKB-UniRule"/>
</dbReference>
<dbReference type="Gene3D" id="3.40.50.300">
    <property type="entry name" value="P-loop containing nucleotide triphosphate hydrolases"/>
    <property type="match status" value="2"/>
</dbReference>
<keyword evidence="12" id="KW-0233">DNA recombination</keyword>
<dbReference type="SMART" id="SM00490">
    <property type="entry name" value="HELICc"/>
    <property type="match status" value="1"/>
</dbReference>
<dbReference type="PATRIC" id="fig|452.5.peg.645"/>
<dbReference type="Gene3D" id="1.10.150.80">
    <property type="entry name" value="HRDC domain"/>
    <property type="match status" value="1"/>
</dbReference>
<dbReference type="InterPro" id="IPR014001">
    <property type="entry name" value="Helicase_ATP-bd"/>
</dbReference>
<evidence type="ECO:0000256" key="13">
    <source>
        <dbReference type="ARBA" id="ARBA00023204"/>
    </source>
</evidence>
<dbReference type="PROSITE" id="PS50967">
    <property type="entry name" value="HRDC"/>
    <property type="match status" value="1"/>
</dbReference>
<evidence type="ECO:0000259" key="17">
    <source>
        <dbReference type="PROSITE" id="PS50967"/>
    </source>
</evidence>
<evidence type="ECO:0000256" key="7">
    <source>
        <dbReference type="ARBA" id="ARBA00022801"/>
    </source>
</evidence>
<evidence type="ECO:0000256" key="4">
    <source>
        <dbReference type="ARBA" id="ARBA00022723"/>
    </source>
</evidence>
<dbReference type="PANTHER" id="PTHR13710:SF105">
    <property type="entry name" value="ATP-DEPENDENT DNA HELICASE Q1"/>
    <property type="match status" value="1"/>
</dbReference>
<keyword evidence="6" id="KW-0227">DNA damage</keyword>
<dbReference type="Pfam" id="PF00270">
    <property type="entry name" value="DEAD"/>
    <property type="match status" value="1"/>
</dbReference>
<dbReference type="GO" id="GO:0003677">
    <property type="term" value="F:DNA binding"/>
    <property type="evidence" value="ECO:0007669"/>
    <property type="project" value="UniProtKB-KW"/>
</dbReference>
<evidence type="ECO:0000313" key="21">
    <source>
        <dbReference type="Proteomes" id="UP000054877"/>
    </source>
</evidence>